<evidence type="ECO:0000256" key="1">
    <source>
        <dbReference type="ARBA" id="ARBA00023004"/>
    </source>
</evidence>
<evidence type="ECO:0000313" key="4">
    <source>
        <dbReference type="Proteomes" id="UP000008827"/>
    </source>
</evidence>
<dbReference type="Gene3D" id="3.40.50.12280">
    <property type="match status" value="2"/>
</dbReference>
<reference evidence="3" key="2">
    <citation type="submission" date="2018-02" db="UniProtKB">
        <authorList>
            <consortium name="EnsemblPlants"/>
        </authorList>
    </citation>
    <scope>IDENTIFICATION</scope>
    <source>
        <strain evidence="3">Williams 82</strain>
    </source>
</reference>
<evidence type="ECO:0000313" key="3">
    <source>
        <dbReference type="EnsemblPlants" id="KRH15515"/>
    </source>
</evidence>
<accession>A0A0R0GLD4</accession>
<dbReference type="EMBL" id="CM000847">
    <property type="protein sequence ID" value="KRH15515.1"/>
    <property type="molecule type" value="Genomic_DNA"/>
</dbReference>
<dbReference type="PANTHER" id="PTHR11995:SF14">
    <property type="entry name" value="NADH DEHYDROGENASE [UBIQUINONE] IRON-SULFUR PROTEIN 7, MITOCHONDRIAL"/>
    <property type="match status" value="1"/>
</dbReference>
<dbReference type="STRING" id="3847.A0A0R0GLD4"/>
<proteinExistence type="predicted"/>
<organism evidence="2">
    <name type="scientific">Glycine max</name>
    <name type="common">Soybean</name>
    <name type="synonym">Glycine hispida</name>
    <dbReference type="NCBI Taxonomy" id="3847"/>
    <lineage>
        <taxon>Eukaryota</taxon>
        <taxon>Viridiplantae</taxon>
        <taxon>Streptophyta</taxon>
        <taxon>Embryophyta</taxon>
        <taxon>Tracheophyta</taxon>
        <taxon>Spermatophyta</taxon>
        <taxon>Magnoliopsida</taxon>
        <taxon>eudicotyledons</taxon>
        <taxon>Gunneridae</taxon>
        <taxon>Pentapetalae</taxon>
        <taxon>rosids</taxon>
        <taxon>fabids</taxon>
        <taxon>Fabales</taxon>
        <taxon>Fabaceae</taxon>
        <taxon>Papilionoideae</taxon>
        <taxon>50 kb inversion clade</taxon>
        <taxon>NPAAA clade</taxon>
        <taxon>indigoferoid/millettioid clade</taxon>
        <taxon>Phaseoleae</taxon>
        <taxon>Glycine</taxon>
        <taxon>Glycine subgen. Soja</taxon>
    </lineage>
</organism>
<dbReference type="GO" id="GO:0005739">
    <property type="term" value="C:mitochondrion"/>
    <property type="evidence" value="ECO:0007669"/>
    <property type="project" value="GOC"/>
</dbReference>
<dbReference type="GO" id="GO:0008137">
    <property type="term" value="F:NADH dehydrogenase (ubiquinone) activity"/>
    <property type="evidence" value="ECO:0000318"/>
    <property type="project" value="GO_Central"/>
</dbReference>
<dbReference type="GO" id="GO:0045271">
    <property type="term" value="C:respiratory chain complex I"/>
    <property type="evidence" value="ECO:0000318"/>
    <property type="project" value="GO_Central"/>
</dbReference>
<dbReference type="Proteomes" id="UP000008827">
    <property type="component" value="Chromosome 14"/>
</dbReference>
<reference evidence="2" key="3">
    <citation type="submission" date="2018-07" db="EMBL/GenBank/DDBJ databases">
        <title>WGS assembly of Glycine max.</title>
        <authorList>
            <person name="Schmutz J."/>
            <person name="Cannon S."/>
            <person name="Schlueter J."/>
            <person name="Ma J."/>
            <person name="Mitros T."/>
            <person name="Nelson W."/>
            <person name="Hyten D."/>
            <person name="Song Q."/>
            <person name="Thelen J."/>
            <person name="Cheng J."/>
            <person name="Xu D."/>
            <person name="Hellsten U."/>
            <person name="May G."/>
            <person name="Yu Y."/>
            <person name="Sakurai T."/>
            <person name="Umezawa T."/>
            <person name="Bhattacharyya M."/>
            <person name="Sandhu D."/>
            <person name="Valliyodan B."/>
            <person name="Lindquist E."/>
            <person name="Peto M."/>
            <person name="Grant D."/>
            <person name="Shu S."/>
            <person name="Goodstein D."/>
            <person name="Barry K."/>
            <person name="Futrell-Griggs M."/>
            <person name="Abernathy B."/>
            <person name="Du J."/>
            <person name="Tian Z."/>
            <person name="Zhu L."/>
            <person name="Gill N."/>
            <person name="Joshi T."/>
            <person name="Libault M."/>
            <person name="Sethuraman A."/>
            <person name="Zhang X."/>
            <person name="Shinozaki K."/>
            <person name="Nguyen H."/>
            <person name="Wing R."/>
            <person name="Cregan P."/>
            <person name="Specht J."/>
            <person name="Grimwood J."/>
            <person name="Rokhsar D."/>
            <person name="Stacey G."/>
            <person name="Shoemaker R."/>
            <person name="Jackson S."/>
        </authorList>
    </citation>
    <scope>NUCLEOTIDE SEQUENCE</scope>
    <source>
        <tissue evidence="2">Callus</tissue>
    </source>
</reference>
<evidence type="ECO:0000313" key="2">
    <source>
        <dbReference type="EMBL" id="KRH15515.1"/>
    </source>
</evidence>
<protein>
    <submittedName>
        <fullName evidence="2 3">Uncharacterized protein</fullName>
    </submittedName>
</protein>
<dbReference type="PANTHER" id="PTHR11995">
    <property type="entry name" value="NADH DEHYDROGENASE"/>
    <property type="match status" value="1"/>
</dbReference>
<dbReference type="SMR" id="A0A0R0GLD4"/>
<dbReference type="EnsemblPlants" id="KRH15515">
    <property type="protein sequence ID" value="KRH15515"/>
    <property type="gene ID" value="GLYMA_14G093400"/>
</dbReference>
<dbReference type="AlphaFoldDB" id="A0A0R0GLD4"/>
<name>A0A0R0GLD4_SOYBN</name>
<keyword evidence="4" id="KW-1185">Reference proteome</keyword>
<dbReference type="InParanoid" id="A0A0R0GLD4"/>
<gene>
    <name evidence="2" type="ORF">GLYMA_14G093400</name>
</gene>
<sequence length="163" mass="18256">MALVTRTRPTWCLPRRLLFASLRSNSTGATAPPSYCAPPSMIANSSPVGHSKPVEFVISKVDSLLNWAHSRSIWPMMFGLAYCDMEMMHTGATYYDLDRFRIIFRPSPHQSNCMIVAGTLTNKMAHVLRKYYHYSYAVVRGCDRIVPVDINISGCPPTAEALL</sequence>
<keyword evidence="1" id="KW-0408">Iron</keyword>
<reference evidence="2 3" key="1">
    <citation type="journal article" date="2010" name="Nature">
        <title>Genome sequence of the palaeopolyploid soybean.</title>
        <authorList>
            <person name="Schmutz J."/>
            <person name="Cannon S.B."/>
            <person name="Schlueter J."/>
            <person name="Ma J."/>
            <person name="Mitros T."/>
            <person name="Nelson W."/>
            <person name="Hyten D.L."/>
            <person name="Song Q."/>
            <person name="Thelen J.J."/>
            <person name="Cheng J."/>
            <person name="Xu D."/>
            <person name="Hellsten U."/>
            <person name="May G.D."/>
            <person name="Yu Y."/>
            <person name="Sakurai T."/>
            <person name="Umezawa T."/>
            <person name="Bhattacharyya M.K."/>
            <person name="Sandhu D."/>
            <person name="Valliyodan B."/>
            <person name="Lindquist E."/>
            <person name="Peto M."/>
            <person name="Grant D."/>
            <person name="Shu S."/>
            <person name="Goodstein D."/>
            <person name="Barry K."/>
            <person name="Futrell-Griggs M."/>
            <person name="Abernathy B."/>
            <person name="Du J."/>
            <person name="Tian Z."/>
            <person name="Zhu L."/>
            <person name="Gill N."/>
            <person name="Joshi T."/>
            <person name="Libault M."/>
            <person name="Sethuraman A."/>
            <person name="Zhang X.-C."/>
            <person name="Shinozaki K."/>
            <person name="Nguyen H.T."/>
            <person name="Wing R.A."/>
            <person name="Cregan P."/>
            <person name="Specht J."/>
            <person name="Grimwood J."/>
            <person name="Rokhsar D."/>
            <person name="Stacey G."/>
            <person name="Shoemaker R.C."/>
            <person name="Jackson S.A."/>
        </authorList>
    </citation>
    <scope>NUCLEOTIDE SEQUENCE</scope>
    <source>
        <strain evidence="3">cv. Williams 82</strain>
        <tissue evidence="2">Callus</tissue>
    </source>
</reference>
<dbReference type="SUPFAM" id="SSF56770">
    <property type="entry name" value="HydA/Nqo6-like"/>
    <property type="match status" value="1"/>
</dbReference>
<dbReference type="GO" id="GO:0009060">
    <property type="term" value="P:aerobic respiration"/>
    <property type="evidence" value="ECO:0000318"/>
    <property type="project" value="GO_Central"/>
</dbReference>
<dbReference type="GO" id="GO:0032981">
    <property type="term" value="P:mitochondrial respiratory chain complex I assembly"/>
    <property type="evidence" value="ECO:0000318"/>
    <property type="project" value="GO_Central"/>
</dbReference>
<dbReference type="Gramene" id="KRH15515">
    <property type="protein sequence ID" value="KRH15515"/>
    <property type="gene ID" value="GLYMA_14G093400"/>
</dbReference>
<dbReference type="GO" id="GO:0015990">
    <property type="term" value="P:electron transport coupled proton transport"/>
    <property type="evidence" value="ECO:0000318"/>
    <property type="project" value="GO_Central"/>
</dbReference>